<protein>
    <recommendedName>
        <fullName evidence="1">Type IV secretion system coupling protein TraD DNA-binding domain-containing protein</fullName>
    </recommendedName>
</protein>
<dbReference type="SUPFAM" id="SSF52540">
    <property type="entry name" value="P-loop containing nucleoside triphosphate hydrolases"/>
    <property type="match status" value="1"/>
</dbReference>
<dbReference type="CDD" id="cd01127">
    <property type="entry name" value="TrwB_TraG_TraD_VirD4"/>
    <property type="match status" value="1"/>
</dbReference>
<accession>A0A2S7T2G3</accession>
<keyword evidence="3" id="KW-1185">Reference proteome</keyword>
<gene>
    <name evidence="2" type="ORF">CJD36_004370</name>
</gene>
<dbReference type="AlphaFoldDB" id="A0A2S7T2G3"/>
<dbReference type="Proteomes" id="UP000239872">
    <property type="component" value="Unassembled WGS sequence"/>
</dbReference>
<dbReference type="InterPro" id="IPR019476">
    <property type="entry name" value="T4SS_TraD_DNA-bd"/>
</dbReference>
<evidence type="ECO:0000313" key="2">
    <source>
        <dbReference type="EMBL" id="PQJ12985.1"/>
    </source>
</evidence>
<dbReference type="Gene3D" id="3.40.50.300">
    <property type="entry name" value="P-loop containing nucleotide triphosphate hydrolases"/>
    <property type="match status" value="2"/>
</dbReference>
<evidence type="ECO:0000313" key="3">
    <source>
        <dbReference type="Proteomes" id="UP000239872"/>
    </source>
</evidence>
<organism evidence="2 3">
    <name type="scientific">Flavipsychrobacter stenotrophus</name>
    <dbReference type="NCBI Taxonomy" id="2077091"/>
    <lineage>
        <taxon>Bacteria</taxon>
        <taxon>Pseudomonadati</taxon>
        <taxon>Bacteroidota</taxon>
        <taxon>Chitinophagia</taxon>
        <taxon>Chitinophagales</taxon>
        <taxon>Chitinophagaceae</taxon>
        <taxon>Flavipsychrobacter</taxon>
    </lineage>
</organism>
<dbReference type="PANTHER" id="PTHR30121">
    <property type="entry name" value="UNCHARACTERIZED PROTEIN YJGR-RELATED"/>
    <property type="match status" value="1"/>
</dbReference>
<dbReference type="PANTHER" id="PTHR30121:SF11">
    <property type="entry name" value="AAA+ ATPASE DOMAIN-CONTAINING PROTEIN"/>
    <property type="match status" value="1"/>
</dbReference>
<reference evidence="2 3" key="1">
    <citation type="submission" date="2018-01" db="EMBL/GenBank/DDBJ databases">
        <title>A novel member of the phylum Bacteroidetes isolated from glacier ice.</title>
        <authorList>
            <person name="Liu Q."/>
            <person name="Xin Y.-H."/>
        </authorList>
    </citation>
    <scope>NUCLEOTIDE SEQUENCE [LARGE SCALE GENOMIC DNA]</scope>
    <source>
        <strain evidence="2 3">RB1R16</strain>
    </source>
</reference>
<sequence>MDSDVTPIGTTNYRNTNQLFGIRDKDRLQHLYIIGKSGTGKSTLLKNMAISDIDRGNGLCIIDPHGDIAADLVRYIPESRKHDLIYLNATDLERPIAFNPLKAVHPKYQDLVASGLISTFRKIWGDSWGPRLEYILKYTLLTLLCVPDATLLDIQPLLTDGDFRKNALRYVNEDHILNFWHNEFDKYTLRLRTEAIAPILNKTGLFVTSNALRKIVGQKTNGFRLSQVLDKGKILIVNVSKGQIGEDASSLIGAMLINAMQLAALYRASQPEVQRRPFYMYIDECHSFVTLSFATILAEARKYGLSLFLAHQYLEQMDVRVQAAIFGNVGTMISFRIGANDAEYLAKEFYPTFTQDDLVNLPRYAMYLKLMIDGTVSQPFSGVSVKRI</sequence>
<name>A0A2S7T2G3_9BACT</name>
<feature type="domain" description="Type IV secretion system coupling protein TraD DNA-binding" evidence="1">
    <location>
        <begin position="28"/>
        <end position="337"/>
    </location>
</feature>
<dbReference type="EMBL" id="PPSL01000001">
    <property type="protein sequence ID" value="PQJ12985.1"/>
    <property type="molecule type" value="Genomic_DNA"/>
</dbReference>
<dbReference type="Pfam" id="PF10412">
    <property type="entry name" value="TrwB_AAD_bind"/>
    <property type="match status" value="1"/>
</dbReference>
<comment type="caution">
    <text evidence="2">The sequence shown here is derived from an EMBL/GenBank/DDBJ whole genome shotgun (WGS) entry which is preliminary data.</text>
</comment>
<proteinExistence type="predicted"/>
<evidence type="ECO:0000259" key="1">
    <source>
        <dbReference type="Pfam" id="PF10412"/>
    </source>
</evidence>
<dbReference type="InterPro" id="IPR051162">
    <property type="entry name" value="T4SS_component"/>
</dbReference>
<dbReference type="InterPro" id="IPR027417">
    <property type="entry name" value="P-loop_NTPase"/>
</dbReference>